<evidence type="ECO:0000256" key="1">
    <source>
        <dbReference type="ARBA" id="ARBA00007737"/>
    </source>
</evidence>
<dbReference type="InterPro" id="IPR019378">
    <property type="entry name" value="GDP-Fuc_O-FucTrfase"/>
</dbReference>
<evidence type="ECO:0000313" key="10">
    <source>
        <dbReference type="Proteomes" id="UP001472677"/>
    </source>
</evidence>
<dbReference type="Proteomes" id="UP001472677">
    <property type="component" value="Unassembled WGS sequence"/>
</dbReference>
<keyword evidence="8" id="KW-1133">Transmembrane helix</keyword>
<gene>
    <name evidence="9" type="ORF">V6N12_030152</name>
</gene>
<reference evidence="9 10" key="1">
    <citation type="journal article" date="2024" name="G3 (Bethesda)">
        <title>Genome assembly of Hibiscus sabdariffa L. provides insights into metabolisms of medicinal natural products.</title>
        <authorList>
            <person name="Kim T."/>
        </authorList>
    </citation>
    <scope>NUCLEOTIDE SEQUENCE [LARGE SCALE GENOMIC DNA]</scope>
    <source>
        <strain evidence="9">TK-2024</strain>
        <tissue evidence="9">Old leaves</tissue>
    </source>
</reference>
<dbReference type="EMBL" id="JBBPBM010000071">
    <property type="protein sequence ID" value="KAK8512736.1"/>
    <property type="molecule type" value="Genomic_DNA"/>
</dbReference>
<evidence type="ECO:0000256" key="3">
    <source>
        <dbReference type="ARBA" id="ARBA00022679"/>
    </source>
</evidence>
<feature type="compositionally biased region" description="Basic residues" evidence="7">
    <location>
        <begin position="27"/>
        <end position="36"/>
    </location>
</feature>
<keyword evidence="3" id="KW-0808">Transferase</keyword>
<keyword evidence="2" id="KW-0328">Glycosyltransferase</keyword>
<evidence type="ECO:0000256" key="6">
    <source>
        <dbReference type="ARBA" id="ARBA00030350"/>
    </source>
</evidence>
<feature type="compositionally biased region" description="Polar residues" evidence="7">
    <location>
        <begin position="1"/>
        <end position="14"/>
    </location>
</feature>
<dbReference type="PANTHER" id="PTHR31288:SF10">
    <property type="entry name" value="PROTEIN ESMERALDA 1"/>
    <property type="match status" value="1"/>
</dbReference>
<evidence type="ECO:0000256" key="8">
    <source>
        <dbReference type="SAM" id="Phobius"/>
    </source>
</evidence>
<proteinExistence type="inferred from homology"/>
<dbReference type="Pfam" id="PF10250">
    <property type="entry name" value="O-FucT"/>
    <property type="match status" value="1"/>
</dbReference>
<evidence type="ECO:0000256" key="4">
    <source>
        <dbReference type="ARBA" id="ARBA00023253"/>
    </source>
</evidence>
<dbReference type="Pfam" id="PF05721">
    <property type="entry name" value="PhyH"/>
    <property type="match status" value="1"/>
</dbReference>
<evidence type="ECO:0000256" key="2">
    <source>
        <dbReference type="ARBA" id="ARBA00022676"/>
    </source>
</evidence>
<feature type="transmembrane region" description="Helical" evidence="8">
    <location>
        <begin position="65"/>
        <end position="83"/>
    </location>
</feature>
<accession>A0ABR2C032</accession>
<keyword evidence="8" id="KW-0472">Membrane</keyword>
<protein>
    <recommendedName>
        <fullName evidence="6">O-fucosyltransferase family protein</fullName>
    </recommendedName>
</protein>
<keyword evidence="8" id="KW-0812">Transmembrane</keyword>
<dbReference type="InterPro" id="IPR024709">
    <property type="entry name" value="FucosylTrfase_pln"/>
</dbReference>
<organism evidence="9 10">
    <name type="scientific">Hibiscus sabdariffa</name>
    <name type="common">roselle</name>
    <dbReference type="NCBI Taxonomy" id="183260"/>
    <lineage>
        <taxon>Eukaryota</taxon>
        <taxon>Viridiplantae</taxon>
        <taxon>Streptophyta</taxon>
        <taxon>Embryophyta</taxon>
        <taxon>Tracheophyta</taxon>
        <taxon>Spermatophyta</taxon>
        <taxon>Magnoliopsida</taxon>
        <taxon>eudicotyledons</taxon>
        <taxon>Gunneridae</taxon>
        <taxon>Pentapetalae</taxon>
        <taxon>rosids</taxon>
        <taxon>malvids</taxon>
        <taxon>Malvales</taxon>
        <taxon>Malvaceae</taxon>
        <taxon>Malvoideae</taxon>
        <taxon>Hibiscus</taxon>
    </lineage>
</organism>
<evidence type="ECO:0000256" key="7">
    <source>
        <dbReference type="SAM" id="MobiDB-lite"/>
    </source>
</evidence>
<dbReference type="PANTHER" id="PTHR31288">
    <property type="entry name" value="O-FUCOSYLTRANSFERASE FAMILY PROTEIN"/>
    <property type="match status" value="1"/>
</dbReference>
<dbReference type="SUPFAM" id="SSF51197">
    <property type="entry name" value="Clavaminate synthase-like"/>
    <property type="match status" value="1"/>
</dbReference>
<feature type="region of interest" description="Disordered" evidence="7">
    <location>
        <begin position="1"/>
        <end position="42"/>
    </location>
</feature>
<sequence>MHPKNRVSNSGQSIPSPPAPESPLRSPKYHHGRKSGRFNPFQPGRTLAHRLSRLLLYVLLRRQRIFLFAPLIYISGMLLYMGAASVDVSPVVRHRHSPGSVYRSPQVYEKLKVYMKADNSSADAISTVWKNSYRGGQWRPCVKKSSEGMELFPLLCPKLFLITFLFLLTTIDLPESNGYIYVEANGGLNQQRTSICNAVAVAGYLNATLLIPNFHFHSIWRDPSKFKDIYDEEYFISTLKNDVQVVDRIPNYIMERFDYNLTNVFNFKIKAWSSIRYYKEVVLPKLLEEKLIRISPFANRLSFDAPPAVQRLRCLANYEALRFASPILSLGETLVARMKERSANSGGKYLSVHLRFEEVSIVSIENVDMVAFSCCVFDGGKLEIEDMQRARERGWKGKFTKPGRVIRPGAIRINGKCPLTPLEVGLMLRGMGFDNKTYIFLASGKIYNSEKTMAPLLEMFPNLQTKEMLASVEELAPYKGFSSRMAAIDYTVCLHSEVFVTTQGGNFPHFLMGHRRYLYGGHSKTIRPDKRRLALLFDNPNIGWRTFKRQMLNMRSHSDTKGVELKRPNDSIYTFPCPDCMCRTNRSVKARSSSATGQNVYNVQRTKTENFAIGGMTPAWTGPDRTGECSSDFAVAESNKLLTTPWFYDSFATAMGIVGNLTPQQRQSFDSQGFIVIESFASPEEIEALRKRMDELVQDFDPTETASIFSTKNQLKLTNEYFYESAEKISFFFEEKAFDDSGNLKQSKELSINKVGHALHEIDPVFKEFSCSEKVSSLLFSLGYKRPVVIQSMYIFKQPGIGGEVTPHQDNSFLYTEPKTCTGLWLALEDATVVNGCLWAIPESHKNGLVRRFIRGEDGVYFDNPSPSYDQKDFVPIEVKAGSLVVIHGDLIHQSFENQSSNSRHAYSLHVVDTEGCKWAEDNWMQRKVKPEPLYAS</sequence>
<evidence type="ECO:0000313" key="9">
    <source>
        <dbReference type="EMBL" id="KAK8512736.1"/>
    </source>
</evidence>
<keyword evidence="10" id="KW-1185">Reference proteome</keyword>
<comment type="caution">
    <text evidence="9">The sequence shown here is derived from an EMBL/GenBank/DDBJ whole genome shotgun (WGS) entry which is preliminary data.</text>
</comment>
<dbReference type="Gene3D" id="2.60.120.620">
    <property type="entry name" value="q2cbj1_9rhob like domain"/>
    <property type="match status" value="1"/>
</dbReference>
<comment type="similarity">
    <text evidence="1">Belongs to the glycosyltransferase GT106 family.</text>
</comment>
<name>A0ABR2C032_9ROSI</name>
<dbReference type="CDD" id="cd11299">
    <property type="entry name" value="O-FucT_plant"/>
    <property type="match status" value="1"/>
</dbReference>
<evidence type="ECO:0000256" key="5">
    <source>
        <dbReference type="ARBA" id="ARBA00023277"/>
    </source>
</evidence>
<keyword evidence="4" id="KW-0294">Fucose metabolism</keyword>
<keyword evidence="5" id="KW-0119">Carbohydrate metabolism</keyword>
<dbReference type="InterPro" id="IPR008775">
    <property type="entry name" value="Phytyl_CoA_dOase-like"/>
</dbReference>